<dbReference type="Proteomes" id="UP001499993">
    <property type="component" value="Unassembled WGS sequence"/>
</dbReference>
<evidence type="ECO:0000256" key="1">
    <source>
        <dbReference type="ARBA" id="ARBA00006817"/>
    </source>
</evidence>
<keyword evidence="4" id="KW-1185">Reference proteome</keyword>
<dbReference type="Pfam" id="PF08327">
    <property type="entry name" value="AHSA1"/>
    <property type="match status" value="1"/>
</dbReference>
<dbReference type="Gene3D" id="3.30.530.20">
    <property type="match status" value="1"/>
</dbReference>
<dbReference type="CDD" id="cd07814">
    <property type="entry name" value="SRPBCC_CalC_Aha1-like"/>
    <property type="match status" value="1"/>
</dbReference>
<comment type="similarity">
    <text evidence="1">Belongs to the AHA1 family.</text>
</comment>
<dbReference type="InterPro" id="IPR013538">
    <property type="entry name" value="ASHA1/2-like_C"/>
</dbReference>
<protein>
    <submittedName>
        <fullName evidence="3">SRPBCC domain-containing protein</fullName>
    </submittedName>
</protein>
<organism evidence="3 4">
    <name type="scientific">Streptomonospora halophila</name>
    <dbReference type="NCBI Taxonomy" id="427369"/>
    <lineage>
        <taxon>Bacteria</taxon>
        <taxon>Bacillati</taxon>
        <taxon>Actinomycetota</taxon>
        <taxon>Actinomycetes</taxon>
        <taxon>Streptosporangiales</taxon>
        <taxon>Nocardiopsidaceae</taxon>
        <taxon>Streptomonospora</taxon>
    </lineage>
</organism>
<name>A0ABP9GGC9_9ACTN</name>
<gene>
    <name evidence="3" type="ORF">GCM10023224_26280</name>
</gene>
<feature type="domain" description="Activator of Hsp90 ATPase homologue 1/2-like C-terminal" evidence="2">
    <location>
        <begin position="22"/>
        <end position="137"/>
    </location>
</feature>
<dbReference type="InterPro" id="IPR023393">
    <property type="entry name" value="START-like_dom_sf"/>
</dbReference>
<reference evidence="4" key="1">
    <citation type="journal article" date="2019" name="Int. J. Syst. Evol. Microbiol.">
        <title>The Global Catalogue of Microorganisms (GCM) 10K type strain sequencing project: providing services to taxonomists for standard genome sequencing and annotation.</title>
        <authorList>
            <consortium name="The Broad Institute Genomics Platform"/>
            <consortium name="The Broad Institute Genome Sequencing Center for Infectious Disease"/>
            <person name="Wu L."/>
            <person name="Ma J."/>
        </authorList>
    </citation>
    <scope>NUCLEOTIDE SEQUENCE [LARGE SCALE GENOMIC DNA]</scope>
    <source>
        <strain evidence="4">JCM 18123</strain>
    </source>
</reference>
<accession>A0ABP9GGC9</accession>
<dbReference type="RefSeq" id="WP_344141041.1">
    <property type="nucleotide sequence ID" value="NZ_BAABIK010000013.1"/>
</dbReference>
<evidence type="ECO:0000313" key="4">
    <source>
        <dbReference type="Proteomes" id="UP001499993"/>
    </source>
</evidence>
<sequence length="154" mass="16498">MTRTTGTENADGSSYTVTREYDAPVSAVWDAWTEPDAFAKVFNAVPESVVLDVRPGGGFRADIKTPTGELHPVSGSYVEVVRHSRLVEDMGAAQEAGLEPQRMAMDFTDLGGGRTALTVHQTCDSPQTAKISRQGTEFLLESCATYLASARPSA</sequence>
<dbReference type="SUPFAM" id="SSF55961">
    <property type="entry name" value="Bet v1-like"/>
    <property type="match status" value="1"/>
</dbReference>
<evidence type="ECO:0000313" key="3">
    <source>
        <dbReference type="EMBL" id="GAA4942591.1"/>
    </source>
</evidence>
<proteinExistence type="inferred from homology"/>
<evidence type="ECO:0000259" key="2">
    <source>
        <dbReference type="Pfam" id="PF08327"/>
    </source>
</evidence>
<dbReference type="EMBL" id="BAABIK010000013">
    <property type="protein sequence ID" value="GAA4942591.1"/>
    <property type="molecule type" value="Genomic_DNA"/>
</dbReference>
<comment type="caution">
    <text evidence="3">The sequence shown here is derived from an EMBL/GenBank/DDBJ whole genome shotgun (WGS) entry which is preliminary data.</text>
</comment>